<dbReference type="InterPro" id="IPR044757">
    <property type="entry name" value="ILR1-like_Hyd"/>
</dbReference>
<comment type="cofactor">
    <cofactor evidence="5">
        <name>Mn(2+)</name>
        <dbReference type="ChEBI" id="CHEBI:29035"/>
    </cofactor>
    <text evidence="5">The Mn(2+) ion enhances activity.</text>
</comment>
<comment type="similarity">
    <text evidence="1">Belongs to the peptidase M20 family.</text>
</comment>
<feature type="binding site" evidence="5">
    <location>
        <position position="191"/>
    </location>
    <ligand>
        <name>Mn(2+)</name>
        <dbReference type="ChEBI" id="CHEBI:29035"/>
        <label>2</label>
    </ligand>
</feature>
<gene>
    <name evidence="6" type="ORF">Lalb_Chr22g0351661</name>
</gene>
<dbReference type="Pfam" id="PF07687">
    <property type="entry name" value="M20_dimer"/>
    <property type="match status" value="1"/>
</dbReference>
<keyword evidence="5" id="KW-0479">Metal-binding</keyword>
<feature type="binding site" evidence="5">
    <location>
        <position position="167"/>
    </location>
    <ligand>
        <name>Mn(2+)</name>
        <dbReference type="ChEBI" id="CHEBI:29035"/>
        <label>2</label>
    </ligand>
</feature>
<proteinExistence type="inferred from homology"/>
<accession>A0A6A5N777</accession>
<dbReference type="GO" id="GO:0046872">
    <property type="term" value="F:metal ion binding"/>
    <property type="evidence" value="ECO:0007669"/>
    <property type="project" value="UniProtKB-KW"/>
</dbReference>
<name>A0A6A5N777_LUPAL</name>
<dbReference type="PIRSF" id="PIRSF005962">
    <property type="entry name" value="Pept_M20D_amidohydro"/>
    <property type="match status" value="1"/>
</dbReference>
<comment type="caution">
    <text evidence="6">The sequence shown here is derived from an EMBL/GenBank/DDBJ whole genome shotgun (WGS) entry which is preliminary data.</text>
</comment>
<dbReference type="GO" id="GO:0010179">
    <property type="term" value="F:IAA-Ala conjugate hydrolase activity"/>
    <property type="evidence" value="ECO:0007669"/>
    <property type="project" value="TreeGrafter"/>
</dbReference>
<evidence type="ECO:0000256" key="4">
    <source>
        <dbReference type="ARBA" id="ARBA00023211"/>
    </source>
</evidence>
<evidence type="ECO:0000256" key="1">
    <source>
        <dbReference type="ARBA" id="ARBA00006153"/>
    </source>
</evidence>
<dbReference type="GO" id="GO:0009850">
    <property type="term" value="P:auxin metabolic process"/>
    <property type="evidence" value="ECO:0007669"/>
    <property type="project" value="InterPro"/>
</dbReference>
<feature type="binding site" evidence="5">
    <location>
        <position position="131"/>
    </location>
    <ligand>
        <name>Mn(2+)</name>
        <dbReference type="ChEBI" id="CHEBI:29035"/>
        <label>2</label>
    </ligand>
</feature>
<protein>
    <submittedName>
        <fullName evidence="6">Putative peptidase M20</fullName>
    </submittedName>
</protein>
<dbReference type="AlphaFoldDB" id="A0A6A5N777"/>
<evidence type="ECO:0000256" key="3">
    <source>
        <dbReference type="ARBA" id="ARBA00022801"/>
    </source>
</evidence>
<dbReference type="OrthoDB" id="6119954at2759"/>
<dbReference type="FunFam" id="3.30.70.360:FF:000001">
    <property type="entry name" value="N-acetyldiaminopimelate deacetylase"/>
    <property type="match status" value="1"/>
</dbReference>
<dbReference type="SUPFAM" id="SSF53187">
    <property type="entry name" value="Zn-dependent exopeptidases"/>
    <property type="match status" value="1"/>
</dbReference>
<feature type="binding site" evidence="5">
    <location>
        <position position="133"/>
    </location>
    <ligand>
        <name>Mn(2+)</name>
        <dbReference type="ChEBI" id="CHEBI:29035"/>
        <label>2</label>
    </ligand>
</feature>
<dbReference type="InterPro" id="IPR002933">
    <property type="entry name" value="Peptidase_M20"/>
</dbReference>
<dbReference type="InterPro" id="IPR036264">
    <property type="entry name" value="Bact_exopeptidase_dim_dom"/>
</dbReference>
<evidence type="ECO:0000313" key="6">
    <source>
        <dbReference type="EMBL" id="KAE9588086.1"/>
    </source>
</evidence>
<dbReference type="Gene3D" id="3.30.70.360">
    <property type="match status" value="1"/>
</dbReference>
<dbReference type="GO" id="GO:0005783">
    <property type="term" value="C:endoplasmic reticulum"/>
    <property type="evidence" value="ECO:0007669"/>
    <property type="project" value="TreeGrafter"/>
</dbReference>
<dbReference type="CDD" id="cd08017">
    <property type="entry name" value="M20_IAA_Hyd"/>
    <property type="match status" value="1"/>
</dbReference>
<organism evidence="6 7">
    <name type="scientific">Lupinus albus</name>
    <name type="common">White lupine</name>
    <name type="synonym">Lupinus termis</name>
    <dbReference type="NCBI Taxonomy" id="3870"/>
    <lineage>
        <taxon>Eukaryota</taxon>
        <taxon>Viridiplantae</taxon>
        <taxon>Streptophyta</taxon>
        <taxon>Embryophyta</taxon>
        <taxon>Tracheophyta</taxon>
        <taxon>Spermatophyta</taxon>
        <taxon>Magnoliopsida</taxon>
        <taxon>eudicotyledons</taxon>
        <taxon>Gunneridae</taxon>
        <taxon>Pentapetalae</taxon>
        <taxon>rosids</taxon>
        <taxon>fabids</taxon>
        <taxon>Fabales</taxon>
        <taxon>Fabaceae</taxon>
        <taxon>Papilionoideae</taxon>
        <taxon>50 kb inversion clade</taxon>
        <taxon>genistoids sensu lato</taxon>
        <taxon>core genistoids</taxon>
        <taxon>Genisteae</taxon>
        <taxon>Lupinus</taxon>
    </lineage>
</organism>
<keyword evidence="4 5" id="KW-0464">Manganese</keyword>
<dbReference type="EMBL" id="WOCE01000022">
    <property type="protein sequence ID" value="KAE9588086.1"/>
    <property type="molecule type" value="Genomic_DNA"/>
</dbReference>
<dbReference type="SUPFAM" id="SSF55031">
    <property type="entry name" value="Bacterial exopeptidase dimerisation domain"/>
    <property type="match status" value="1"/>
</dbReference>
<dbReference type="Pfam" id="PF01546">
    <property type="entry name" value="Peptidase_M20"/>
    <property type="match status" value="1"/>
</dbReference>
<dbReference type="Proteomes" id="UP000447434">
    <property type="component" value="Chromosome 22"/>
</dbReference>
<keyword evidence="7" id="KW-1185">Reference proteome</keyword>
<dbReference type="InterPro" id="IPR011650">
    <property type="entry name" value="Peptidase_M20_dimer"/>
</dbReference>
<dbReference type="PANTHER" id="PTHR11014">
    <property type="entry name" value="PEPTIDASE M20 FAMILY MEMBER"/>
    <property type="match status" value="1"/>
</dbReference>
<evidence type="ECO:0000256" key="5">
    <source>
        <dbReference type="PIRSR" id="PIRSR005962-1"/>
    </source>
</evidence>
<dbReference type="PANTHER" id="PTHR11014:SF55">
    <property type="entry name" value="IAA-AMINO ACID HYDROLASE ILR1-LIKE 4"/>
    <property type="match status" value="1"/>
</dbReference>
<keyword evidence="3" id="KW-0378">Hydrolase</keyword>
<reference evidence="7" key="1">
    <citation type="journal article" date="2020" name="Nat. Commun.">
        <title>Genome sequence of the cluster root forming white lupin.</title>
        <authorList>
            <person name="Hufnagel B."/>
            <person name="Marques A."/>
            <person name="Soriano A."/>
            <person name="Marques L."/>
            <person name="Divol F."/>
            <person name="Doumas P."/>
            <person name="Sallet E."/>
            <person name="Mancinotti D."/>
            <person name="Carrere S."/>
            <person name="Marande W."/>
            <person name="Arribat S."/>
            <person name="Keller J."/>
            <person name="Huneau C."/>
            <person name="Blein T."/>
            <person name="Aime D."/>
            <person name="Laguerre M."/>
            <person name="Taylor J."/>
            <person name="Schubert V."/>
            <person name="Nelson M."/>
            <person name="Geu-Flores F."/>
            <person name="Crespi M."/>
            <person name="Gallardo-Guerrero K."/>
            <person name="Delaux P.-M."/>
            <person name="Salse J."/>
            <person name="Berges H."/>
            <person name="Guyot R."/>
            <person name="Gouzy J."/>
            <person name="Peret B."/>
        </authorList>
    </citation>
    <scope>NUCLEOTIDE SEQUENCE [LARGE SCALE GENOMIC DNA]</scope>
    <source>
        <strain evidence="7">cv. Amiga</strain>
    </source>
</reference>
<dbReference type="NCBIfam" id="TIGR01891">
    <property type="entry name" value="amidohydrolases"/>
    <property type="match status" value="1"/>
</dbReference>
<dbReference type="InterPro" id="IPR017439">
    <property type="entry name" value="Amidohydrolase"/>
</dbReference>
<sequence>MGFVKWLNLLTIFHLFAVTPIFSYSSSFTSKFLDLAKEPEVFDWMVDIRRKIHENPELGYEEFETSKLIRSELTKLGIPYKHPVAVTGVIGFIGTGSSPFVALRADMDALAMQELVEWEHKSKVPGKMHACGHDAHVSMLLGAAKILKAHEKEIPGTIILVFQPGEEGHGGAKKILASGALENVSAIFGLHVHPNEPVGEVTSKSGSLAAGSGFFEAIISGKGGHAAIPHHAIDPIVATSNVIISLQHILSREVNPLDPQVLTVGKFQGGDAYNVIPDSVTIGGTFRAFSRESVMYLKKRIEQVIIGQAAVHRCNATVSFLDEEKPYFPPTVNNEELHEYFNSVVGNLLGVDKVKRAKLLTASEDFAFYQEAMPGYIFFLGMENKSVEQLPSAHSPYYKVNEDALPYGAAIHASLASNYLLKLHQDLPLVQEKYNDEL</sequence>
<keyword evidence="2" id="KW-0732">Signal</keyword>
<dbReference type="Gene3D" id="3.40.630.10">
    <property type="entry name" value="Zn peptidases"/>
    <property type="match status" value="1"/>
</dbReference>
<evidence type="ECO:0000313" key="7">
    <source>
        <dbReference type="Proteomes" id="UP000447434"/>
    </source>
</evidence>
<feature type="binding site" evidence="5">
    <location>
        <position position="394"/>
    </location>
    <ligand>
        <name>Mn(2+)</name>
        <dbReference type="ChEBI" id="CHEBI:29035"/>
        <label>2</label>
    </ligand>
</feature>
<evidence type="ECO:0000256" key="2">
    <source>
        <dbReference type="ARBA" id="ARBA00022729"/>
    </source>
</evidence>